<evidence type="ECO:0000256" key="4">
    <source>
        <dbReference type="HAMAP-Rule" id="MF_01935"/>
    </source>
</evidence>
<dbReference type="PANTHER" id="PTHR42839">
    <property type="entry name" value="ISOCHORISMATE SYNTHASE ENTC"/>
    <property type="match status" value="1"/>
</dbReference>
<comment type="pathway">
    <text evidence="4">Quinol/quinone metabolism; menaquinone biosynthesis.</text>
</comment>
<evidence type="ECO:0000256" key="2">
    <source>
        <dbReference type="ARBA" id="ARBA00005297"/>
    </source>
</evidence>
<dbReference type="InterPro" id="IPR015890">
    <property type="entry name" value="Chorismate_C"/>
</dbReference>
<proteinExistence type="inferred from homology"/>
<dbReference type="EMBL" id="FQXD01000013">
    <property type="protein sequence ID" value="SHH78295.1"/>
    <property type="molecule type" value="Genomic_DNA"/>
</dbReference>
<feature type="binding site" evidence="4">
    <location>
        <position position="447"/>
    </location>
    <ligand>
        <name>Mg(2+)</name>
        <dbReference type="ChEBI" id="CHEBI:18420"/>
    </ligand>
</feature>
<dbReference type="GO" id="GO:0009234">
    <property type="term" value="P:menaquinone biosynthetic process"/>
    <property type="evidence" value="ECO:0007669"/>
    <property type="project" value="UniProtKB-UniRule"/>
</dbReference>
<dbReference type="PANTHER" id="PTHR42839:SF1">
    <property type="entry name" value="ISOCHORISMATE SYNTHASE MENF"/>
    <property type="match status" value="1"/>
</dbReference>
<evidence type="ECO:0000256" key="3">
    <source>
        <dbReference type="ARBA" id="ARBA00023235"/>
    </source>
</evidence>
<keyword evidence="4" id="KW-0479">Metal-binding</keyword>
<dbReference type="OrthoDB" id="9803598at2"/>
<dbReference type="Pfam" id="PF00425">
    <property type="entry name" value="Chorismate_bind"/>
    <property type="match status" value="1"/>
</dbReference>
<dbReference type="InterPro" id="IPR034681">
    <property type="entry name" value="MenF"/>
</dbReference>
<feature type="active site" description="Proton donor" evidence="4">
    <location>
        <position position="268"/>
    </location>
</feature>
<dbReference type="AlphaFoldDB" id="A0A1M5VSQ9"/>
<feature type="active site" description="Proton acceptor" evidence="4">
    <location>
        <position position="219"/>
    </location>
</feature>
<keyword evidence="7" id="KW-1185">Reference proteome</keyword>
<dbReference type="HAMAP" id="MF_01935">
    <property type="entry name" value="MenF"/>
    <property type="match status" value="1"/>
</dbReference>
<accession>A0A1M5VSQ9</accession>
<feature type="domain" description="Chorismate-utilising enzyme C-terminal" evidence="5">
    <location>
        <begin position="198"/>
        <end position="451"/>
    </location>
</feature>
<keyword evidence="4" id="KW-0474">Menaquinone biosynthesis</keyword>
<dbReference type="Proteomes" id="UP000184079">
    <property type="component" value="Unassembled WGS sequence"/>
</dbReference>
<dbReference type="RefSeq" id="WP_073011053.1">
    <property type="nucleotide sequence ID" value="NZ_FQXD01000013.1"/>
</dbReference>
<evidence type="ECO:0000256" key="1">
    <source>
        <dbReference type="ARBA" id="ARBA00000799"/>
    </source>
</evidence>
<keyword evidence="3 4" id="KW-0413">Isomerase</keyword>
<dbReference type="SUPFAM" id="SSF56322">
    <property type="entry name" value="ADC synthase"/>
    <property type="match status" value="1"/>
</dbReference>
<feature type="binding site" evidence="4">
    <location>
        <position position="312"/>
    </location>
    <ligand>
        <name>Mg(2+)</name>
        <dbReference type="ChEBI" id="CHEBI:18420"/>
    </ligand>
</feature>
<sequence>MIEVQGQQVEELLREAINQMGLKQSAQLVSITKRVEAQDPVLFFASAAKLNKERCFWMSTKDAFSVVGVGNVFEINANEDRFQYIEETWKKLIDDVWVYNPFKAPGTGLVTLGGLDFDPKKPRTDLWNDFPRLQFKIPEYILTKNNSDFYLTINIKVCKDDHPIQLLKAIETVETKLFQTAKEQLDLPKIIHKKMIAPEQWKNTVQRAKQEIQQKQMDKIVLAREMRLTFSKQVDVSQVLSDLIDKQSNSYIFAFEQSDSCFVGATPERLVRVENKKLLSTCLAGTAPRGATEEEDQRIAAMLFQDPKNREEHDFVVQMIKQGINKYCTDVQIPDTPVVYPLKNLQHLYTPVTGVLKDGYTIFNVIKELHPTPALGGVPRDLSMTFIRNNEQLDRGWYGAPVGWLDSNNYGEFAVAIRSALIQEDEASLFAGCGIVKDSDPEEEFAETEIKFSPMLTVLGGQP</sequence>
<dbReference type="InterPro" id="IPR005801">
    <property type="entry name" value="ADC_synthase"/>
</dbReference>
<reference evidence="7" key="1">
    <citation type="submission" date="2016-11" db="EMBL/GenBank/DDBJ databases">
        <authorList>
            <person name="Varghese N."/>
            <person name="Submissions S."/>
        </authorList>
    </citation>
    <scope>NUCLEOTIDE SEQUENCE [LARGE SCALE GENOMIC DNA]</scope>
    <source>
        <strain evidence="7">CGMCC 1.6496</strain>
    </source>
</reference>
<evidence type="ECO:0000259" key="5">
    <source>
        <dbReference type="Pfam" id="PF00425"/>
    </source>
</evidence>
<comment type="similarity">
    <text evidence="2 4">Belongs to the isochorismate synthase family.</text>
</comment>
<comment type="catalytic activity">
    <reaction evidence="1 4">
        <text>chorismate = isochorismate</text>
        <dbReference type="Rhea" id="RHEA:18985"/>
        <dbReference type="ChEBI" id="CHEBI:29748"/>
        <dbReference type="ChEBI" id="CHEBI:29780"/>
        <dbReference type="EC" id="5.4.4.2"/>
    </reaction>
</comment>
<gene>
    <name evidence="4" type="primary">menF</name>
    <name evidence="6" type="ORF">SAMN05421807_113106</name>
</gene>
<organism evidence="6 7">
    <name type="scientific">Virgibacillus chiguensis</name>
    <dbReference type="NCBI Taxonomy" id="411959"/>
    <lineage>
        <taxon>Bacteria</taxon>
        <taxon>Bacillati</taxon>
        <taxon>Bacillota</taxon>
        <taxon>Bacilli</taxon>
        <taxon>Bacillales</taxon>
        <taxon>Bacillaceae</taxon>
        <taxon>Virgibacillus</taxon>
    </lineage>
</organism>
<name>A0A1M5VSQ9_9BACI</name>
<dbReference type="InterPro" id="IPR004561">
    <property type="entry name" value="IsoChor_synthase"/>
</dbReference>
<dbReference type="UniPathway" id="UPA00079"/>
<dbReference type="UniPathway" id="UPA01057">
    <property type="reaction ID" value="UER00163"/>
</dbReference>
<comment type="cofactor">
    <cofactor evidence="4">
        <name>Mg(2+)</name>
        <dbReference type="ChEBI" id="CHEBI:18420"/>
    </cofactor>
</comment>
<protein>
    <recommendedName>
        <fullName evidence="4">Isochorismate synthase MenF</fullName>
        <ecNumber evidence="4">5.4.4.2</ecNumber>
    </recommendedName>
    <alternativeName>
        <fullName evidence="4">Isochorismate mutase</fullName>
    </alternativeName>
</protein>
<comment type="pathway">
    <text evidence="4">Quinol/quinone metabolism; 1,4-dihydroxy-2-naphthoate biosynthesis; 1,4-dihydroxy-2-naphthoate from chorismate: step 1/7.</text>
</comment>
<dbReference type="GO" id="GO:0009697">
    <property type="term" value="P:salicylic acid biosynthetic process"/>
    <property type="evidence" value="ECO:0007669"/>
    <property type="project" value="TreeGrafter"/>
</dbReference>
<comment type="function">
    <text evidence="4">Catalyzes the conversion of chorismate to isochorismate.</text>
</comment>
<keyword evidence="4" id="KW-0460">Magnesium</keyword>
<dbReference type="EC" id="5.4.4.2" evidence="4"/>
<evidence type="ECO:0000313" key="6">
    <source>
        <dbReference type="EMBL" id="SHH78295.1"/>
    </source>
</evidence>
<dbReference type="GO" id="GO:0000287">
    <property type="term" value="F:magnesium ion binding"/>
    <property type="evidence" value="ECO:0007669"/>
    <property type="project" value="UniProtKB-UniRule"/>
</dbReference>
<dbReference type="Gene3D" id="3.60.120.10">
    <property type="entry name" value="Anthranilate synthase"/>
    <property type="match status" value="1"/>
</dbReference>
<evidence type="ECO:0000313" key="7">
    <source>
        <dbReference type="Proteomes" id="UP000184079"/>
    </source>
</evidence>
<dbReference type="GO" id="GO:0008909">
    <property type="term" value="F:isochorismate synthase activity"/>
    <property type="evidence" value="ECO:0007669"/>
    <property type="project" value="UniProtKB-UniRule"/>
</dbReference>
<dbReference type="NCBIfam" id="TIGR00543">
    <property type="entry name" value="isochor_syn"/>
    <property type="match status" value="1"/>
</dbReference>